<dbReference type="PRINTS" id="PR00081">
    <property type="entry name" value="GDHRDH"/>
</dbReference>
<accession>A0A7S1BEA8</accession>
<name>A0A7S1BEA8_9STRA</name>
<reference evidence="5" key="1">
    <citation type="submission" date="2021-01" db="EMBL/GenBank/DDBJ databases">
        <authorList>
            <person name="Corre E."/>
            <person name="Pelletier E."/>
            <person name="Niang G."/>
            <person name="Scheremetjew M."/>
            <person name="Finn R."/>
            <person name="Kale V."/>
            <person name="Holt S."/>
            <person name="Cochrane G."/>
            <person name="Meng A."/>
            <person name="Brown T."/>
            <person name="Cohen L."/>
        </authorList>
    </citation>
    <scope>NUCLEOTIDE SEQUENCE</scope>
    <source>
        <strain evidence="5">308</strain>
    </source>
</reference>
<keyword evidence="3" id="KW-0521">NADP</keyword>
<dbReference type="InterPro" id="IPR051721">
    <property type="entry name" value="Biopterin_syn/organic_redct"/>
</dbReference>
<dbReference type="Gene3D" id="3.40.50.720">
    <property type="entry name" value="NAD(P)-binding Rossmann-like Domain"/>
    <property type="match status" value="1"/>
</dbReference>
<evidence type="ECO:0000256" key="1">
    <source>
        <dbReference type="ARBA" id="ARBA00004496"/>
    </source>
</evidence>
<evidence type="ECO:0000256" key="4">
    <source>
        <dbReference type="ARBA" id="ARBA00023002"/>
    </source>
</evidence>
<dbReference type="EMBL" id="HBFR01014196">
    <property type="protein sequence ID" value="CAD8883168.1"/>
    <property type="molecule type" value="Transcribed_RNA"/>
</dbReference>
<dbReference type="GO" id="GO:0006729">
    <property type="term" value="P:tetrahydrobiopterin biosynthetic process"/>
    <property type="evidence" value="ECO:0007669"/>
    <property type="project" value="TreeGrafter"/>
</dbReference>
<dbReference type="GO" id="GO:0005737">
    <property type="term" value="C:cytoplasm"/>
    <property type="evidence" value="ECO:0007669"/>
    <property type="project" value="UniProtKB-SubCell"/>
</dbReference>
<keyword evidence="4" id="KW-0560">Oxidoreductase</keyword>
<proteinExistence type="predicted"/>
<sequence>MVSNTLLVVTGASRGIGRSIANAVSKRIQCPHRCRAVLIARSEPDLAKTKNFMRTGGNDNIEIESVATDLSDLDAVELVIPELFRRLAMTSYDHAILINNAGSFGYLGPSTSIDLRGLQHALNLNVTSSIYISSQFTSHFSDFSKKTTIVNISSVAAIKPFPTLGAYCAGKAARDMFHSVMAEEMKDKKCVNVINYAPGAVETDMQAEIRGSETIDDMVKGQMTKMKEEGSLLDSDETARVLNQLIFGDTDVKSGNHIDYWDVKG</sequence>
<keyword evidence="2" id="KW-0963">Cytoplasm</keyword>
<dbReference type="SUPFAM" id="SSF51735">
    <property type="entry name" value="NAD(P)-binding Rossmann-fold domains"/>
    <property type="match status" value="1"/>
</dbReference>
<dbReference type="InterPro" id="IPR002347">
    <property type="entry name" value="SDR_fam"/>
</dbReference>
<evidence type="ECO:0000256" key="2">
    <source>
        <dbReference type="ARBA" id="ARBA00022490"/>
    </source>
</evidence>
<dbReference type="GO" id="GO:0004757">
    <property type="term" value="F:sepiapterin reductase (NADP+) activity"/>
    <property type="evidence" value="ECO:0007669"/>
    <property type="project" value="TreeGrafter"/>
</dbReference>
<protein>
    <recommendedName>
        <fullName evidence="6">Sepiapterin reductase</fullName>
    </recommendedName>
</protein>
<dbReference type="PANTHER" id="PTHR44085:SF2">
    <property type="entry name" value="SEPIAPTERIN REDUCTASE"/>
    <property type="match status" value="1"/>
</dbReference>
<evidence type="ECO:0008006" key="6">
    <source>
        <dbReference type="Google" id="ProtNLM"/>
    </source>
</evidence>
<dbReference type="AlphaFoldDB" id="A0A7S1BEA8"/>
<evidence type="ECO:0000256" key="3">
    <source>
        <dbReference type="ARBA" id="ARBA00022857"/>
    </source>
</evidence>
<dbReference type="PANTHER" id="PTHR44085">
    <property type="entry name" value="SEPIAPTERIN REDUCTASE"/>
    <property type="match status" value="1"/>
</dbReference>
<organism evidence="5">
    <name type="scientific">Corethron hystrix</name>
    <dbReference type="NCBI Taxonomy" id="216773"/>
    <lineage>
        <taxon>Eukaryota</taxon>
        <taxon>Sar</taxon>
        <taxon>Stramenopiles</taxon>
        <taxon>Ochrophyta</taxon>
        <taxon>Bacillariophyta</taxon>
        <taxon>Coscinodiscophyceae</taxon>
        <taxon>Corethrophycidae</taxon>
        <taxon>Corethrales</taxon>
        <taxon>Corethraceae</taxon>
        <taxon>Corethron</taxon>
    </lineage>
</organism>
<gene>
    <name evidence="5" type="ORF">CHYS00102_LOCUS10363</name>
</gene>
<comment type="subcellular location">
    <subcellularLocation>
        <location evidence="1">Cytoplasm</location>
    </subcellularLocation>
</comment>
<dbReference type="InterPro" id="IPR036291">
    <property type="entry name" value="NAD(P)-bd_dom_sf"/>
</dbReference>
<dbReference type="Pfam" id="PF00106">
    <property type="entry name" value="adh_short"/>
    <property type="match status" value="1"/>
</dbReference>
<evidence type="ECO:0000313" key="5">
    <source>
        <dbReference type="EMBL" id="CAD8883168.1"/>
    </source>
</evidence>